<organism evidence="1 2">
    <name type="scientific">Tilletia caries</name>
    <name type="common">wheat bunt fungus</name>
    <dbReference type="NCBI Taxonomy" id="13290"/>
    <lineage>
        <taxon>Eukaryota</taxon>
        <taxon>Fungi</taxon>
        <taxon>Dikarya</taxon>
        <taxon>Basidiomycota</taxon>
        <taxon>Ustilaginomycotina</taxon>
        <taxon>Exobasidiomycetes</taxon>
        <taxon>Tilletiales</taxon>
        <taxon>Tilletiaceae</taxon>
        <taxon>Tilletia</taxon>
    </lineage>
</organism>
<protein>
    <submittedName>
        <fullName evidence="1">Uncharacterized protein</fullName>
    </submittedName>
</protein>
<gene>
    <name evidence="1" type="ORF">A4X03_0g8207</name>
</gene>
<proteinExistence type="predicted"/>
<reference evidence="1" key="2">
    <citation type="journal article" date="2019" name="IMA Fungus">
        <title>Genome sequencing and comparison of five Tilletia species to identify candidate genes for the detection of regulated species infecting wheat.</title>
        <authorList>
            <person name="Nguyen H.D.T."/>
            <person name="Sultana T."/>
            <person name="Kesanakurti P."/>
            <person name="Hambleton S."/>
        </authorList>
    </citation>
    <scope>NUCLEOTIDE SEQUENCE</scope>
    <source>
        <strain evidence="1">DAOMC 238032</strain>
    </source>
</reference>
<dbReference type="Proteomes" id="UP000077671">
    <property type="component" value="Unassembled WGS sequence"/>
</dbReference>
<comment type="caution">
    <text evidence="1">The sequence shown here is derived from an EMBL/GenBank/DDBJ whole genome shotgun (WGS) entry which is preliminary data.</text>
</comment>
<dbReference type="AlphaFoldDB" id="A0A8T8SJJ7"/>
<reference evidence="1" key="1">
    <citation type="submission" date="2016-04" db="EMBL/GenBank/DDBJ databases">
        <authorList>
            <person name="Nguyen H.D."/>
            <person name="Kesanakurti P."/>
            <person name="Cullis J."/>
            <person name="Levesque C.A."/>
            <person name="Hambleton S."/>
        </authorList>
    </citation>
    <scope>NUCLEOTIDE SEQUENCE</scope>
    <source>
        <strain evidence="1">DAOMC 238032</strain>
    </source>
</reference>
<name>A0A8T8SJJ7_9BASI</name>
<evidence type="ECO:0000313" key="1">
    <source>
        <dbReference type="EMBL" id="KAE8241139.1"/>
    </source>
</evidence>
<evidence type="ECO:0000313" key="2">
    <source>
        <dbReference type="Proteomes" id="UP000077671"/>
    </source>
</evidence>
<sequence>MKQQIDVADILDKLVENYVAHGNQLIAMQTLAAFIMVEISSSKPDPQQYLLEVGARLSGLADMTARATKDGADTADYSSAEISATIERVSAMIDAINGENLS</sequence>
<accession>A0A8T8SJJ7</accession>
<dbReference type="EMBL" id="LWDD02002339">
    <property type="protein sequence ID" value="KAE8241139.1"/>
    <property type="molecule type" value="Genomic_DNA"/>
</dbReference>